<reference evidence="2" key="1">
    <citation type="submission" date="2023-03" db="EMBL/GenBank/DDBJ databases">
        <title>Andean soil-derived lignocellulolytic bacterial consortium as a source of novel taxa and putative plastic-active enzymes.</title>
        <authorList>
            <person name="Diaz-Garcia L."/>
            <person name="Chuvochina M."/>
            <person name="Feuerriegel G."/>
            <person name="Bunk B."/>
            <person name="Sproer C."/>
            <person name="Streit W.R."/>
            <person name="Rodriguez L.M."/>
            <person name="Overmann J."/>
            <person name="Jimenez D.J."/>
        </authorList>
    </citation>
    <scope>NUCLEOTIDE SEQUENCE</scope>
    <source>
        <strain evidence="2">MAG 833</strain>
    </source>
</reference>
<name>A0AAJ5WYQ6_9CAUL</name>
<gene>
    <name evidence="2" type="ORF">P0Y50_15140</name>
</gene>
<dbReference type="Proteomes" id="UP001213664">
    <property type="component" value="Chromosome"/>
</dbReference>
<evidence type="ECO:0000313" key="3">
    <source>
        <dbReference type="Proteomes" id="UP001213664"/>
    </source>
</evidence>
<dbReference type="GO" id="GO:0016757">
    <property type="term" value="F:glycosyltransferase activity"/>
    <property type="evidence" value="ECO:0007669"/>
    <property type="project" value="UniProtKB-ARBA"/>
</dbReference>
<sequence>MRILQVIEPSGGGSGRHVVDLTAALIDAGHQVALAYSPLRAERRFEAEVAALPLTAVARLPLRRAAGPWDIPALRALNRLIARLGPFEILHGHSAKAGALVRLAQAPGAAKVYTPHALPMMGAGRLSRIVAGVTESLLAHSTTDAVIAVSSEEAAVARRYSLPKDRLHVVPNGLAASPRPDRAAARRAMGVPDAALVVGFVGRLCRQKDPVRFARAMCMAKRSNPRLVGVMIGHGELATAVSKEGGEAVRLLGDTDARGLMAGFDLFALTSRYEADAYALIEAAALGLSIVTTDVGGAGRLIVAGARIDRLPVDTSAQDLAQAILSALARPPRLCAAAALPSAAQMAAQTADVYRRAFQRRRLGG</sequence>
<dbReference type="Gene3D" id="3.40.50.2000">
    <property type="entry name" value="Glycogen Phosphorylase B"/>
    <property type="match status" value="2"/>
</dbReference>
<dbReference type="PANTHER" id="PTHR12526">
    <property type="entry name" value="GLYCOSYLTRANSFERASE"/>
    <property type="match status" value="1"/>
</dbReference>
<dbReference type="EMBL" id="CP119326">
    <property type="protein sequence ID" value="WEK39849.1"/>
    <property type="molecule type" value="Genomic_DNA"/>
</dbReference>
<feature type="domain" description="Glycosyltransferase subfamily 4-like N-terminal" evidence="1">
    <location>
        <begin position="12"/>
        <end position="174"/>
    </location>
</feature>
<dbReference type="Pfam" id="PF13439">
    <property type="entry name" value="Glyco_transf_4"/>
    <property type="match status" value="1"/>
</dbReference>
<organism evidence="2 3">
    <name type="scientific">Candidatus Brevundimonas colombiensis</name>
    <dbReference type="NCBI Taxonomy" id="3121376"/>
    <lineage>
        <taxon>Bacteria</taxon>
        <taxon>Pseudomonadati</taxon>
        <taxon>Pseudomonadota</taxon>
        <taxon>Alphaproteobacteria</taxon>
        <taxon>Caulobacterales</taxon>
        <taxon>Caulobacteraceae</taxon>
        <taxon>Brevundimonas</taxon>
    </lineage>
</organism>
<dbReference type="Pfam" id="PF13692">
    <property type="entry name" value="Glyco_trans_1_4"/>
    <property type="match status" value="1"/>
</dbReference>
<dbReference type="InterPro" id="IPR028098">
    <property type="entry name" value="Glyco_trans_4-like_N"/>
</dbReference>
<evidence type="ECO:0000259" key="1">
    <source>
        <dbReference type="Pfam" id="PF13439"/>
    </source>
</evidence>
<evidence type="ECO:0000313" key="2">
    <source>
        <dbReference type="EMBL" id="WEK39849.1"/>
    </source>
</evidence>
<protein>
    <submittedName>
        <fullName evidence="2">Glycosyltransferase family 4 protein</fullName>
    </submittedName>
</protein>
<dbReference type="SUPFAM" id="SSF53756">
    <property type="entry name" value="UDP-Glycosyltransferase/glycogen phosphorylase"/>
    <property type="match status" value="1"/>
</dbReference>
<accession>A0AAJ5WYQ6</accession>
<dbReference type="AlphaFoldDB" id="A0AAJ5WYQ6"/>
<proteinExistence type="predicted"/>
<dbReference type="CDD" id="cd03801">
    <property type="entry name" value="GT4_PimA-like"/>
    <property type="match status" value="1"/>
</dbReference>